<dbReference type="Pfam" id="PF03110">
    <property type="entry name" value="SBP"/>
    <property type="match status" value="1"/>
</dbReference>
<organism evidence="12 13">
    <name type="scientific">Dioscorea cayennensis subsp. rotundata</name>
    <name type="common">White Guinea yam</name>
    <name type="synonym">Dioscorea rotundata</name>
    <dbReference type="NCBI Taxonomy" id="55577"/>
    <lineage>
        <taxon>Eukaryota</taxon>
        <taxon>Viridiplantae</taxon>
        <taxon>Streptophyta</taxon>
        <taxon>Embryophyta</taxon>
        <taxon>Tracheophyta</taxon>
        <taxon>Spermatophyta</taxon>
        <taxon>Magnoliopsida</taxon>
        <taxon>Liliopsida</taxon>
        <taxon>Dioscoreales</taxon>
        <taxon>Dioscoreaceae</taxon>
        <taxon>Dioscorea</taxon>
    </lineage>
</organism>
<evidence type="ECO:0000256" key="8">
    <source>
        <dbReference type="ARBA" id="ARBA00023242"/>
    </source>
</evidence>
<dbReference type="RefSeq" id="XP_039142319.1">
    <property type="nucleotide sequence ID" value="XM_039286385.1"/>
</dbReference>
<evidence type="ECO:0000256" key="7">
    <source>
        <dbReference type="ARBA" id="ARBA00023163"/>
    </source>
</evidence>
<dbReference type="PANTHER" id="PTHR31251">
    <property type="entry name" value="SQUAMOSA PROMOTER-BINDING-LIKE PROTEIN 4"/>
    <property type="match status" value="1"/>
</dbReference>
<evidence type="ECO:0000313" key="12">
    <source>
        <dbReference type="Proteomes" id="UP001515500"/>
    </source>
</evidence>
<feature type="compositionally biased region" description="Pro residues" evidence="10">
    <location>
        <begin position="234"/>
        <end position="243"/>
    </location>
</feature>
<keyword evidence="7" id="KW-0804">Transcription</keyword>
<keyword evidence="4" id="KW-0862">Zinc</keyword>
<dbReference type="Gene3D" id="4.10.1100.10">
    <property type="entry name" value="Transcription factor, SBP-box domain"/>
    <property type="match status" value="1"/>
</dbReference>
<dbReference type="InterPro" id="IPR036893">
    <property type="entry name" value="SBP_sf"/>
</dbReference>
<evidence type="ECO:0000256" key="4">
    <source>
        <dbReference type="ARBA" id="ARBA00022833"/>
    </source>
</evidence>
<dbReference type="SUPFAM" id="SSF103612">
    <property type="entry name" value="SBT domain"/>
    <property type="match status" value="1"/>
</dbReference>
<dbReference type="GO" id="GO:0008270">
    <property type="term" value="F:zinc ion binding"/>
    <property type="evidence" value="ECO:0007669"/>
    <property type="project" value="UniProtKB-KW"/>
</dbReference>
<name>A0AB40CW91_DIOCR</name>
<feature type="region of interest" description="Disordered" evidence="10">
    <location>
        <begin position="299"/>
        <end position="321"/>
    </location>
</feature>
<proteinExistence type="predicted"/>
<dbReference type="InterPro" id="IPR004333">
    <property type="entry name" value="SBP_dom"/>
</dbReference>
<feature type="region of interest" description="Disordered" evidence="10">
    <location>
        <begin position="226"/>
        <end position="247"/>
    </location>
</feature>
<feature type="domain" description="SBP-type" evidence="11">
    <location>
        <begin position="121"/>
        <end position="198"/>
    </location>
</feature>
<keyword evidence="5" id="KW-0805">Transcription regulation</keyword>
<protein>
    <submittedName>
        <fullName evidence="13">Squamosa promoter-binding-like protein 8</fullName>
    </submittedName>
</protein>
<keyword evidence="8" id="KW-0539">Nucleus</keyword>
<keyword evidence="12" id="KW-1185">Reference proteome</keyword>
<keyword evidence="2" id="KW-0479">Metal-binding</keyword>
<dbReference type="PROSITE" id="PS51141">
    <property type="entry name" value="ZF_SBP"/>
    <property type="match status" value="1"/>
</dbReference>
<evidence type="ECO:0000256" key="5">
    <source>
        <dbReference type="ARBA" id="ARBA00023015"/>
    </source>
</evidence>
<evidence type="ECO:0000256" key="2">
    <source>
        <dbReference type="ARBA" id="ARBA00022723"/>
    </source>
</evidence>
<dbReference type="GeneID" id="120279454"/>
<dbReference type="Proteomes" id="UP001515500">
    <property type="component" value="Chromosome 16"/>
</dbReference>
<dbReference type="InterPro" id="IPR044817">
    <property type="entry name" value="SBP-like"/>
</dbReference>
<evidence type="ECO:0000256" key="3">
    <source>
        <dbReference type="ARBA" id="ARBA00022771"/>
    </source>
</evidence>
<evidence type="ECO:0000259" key="11">
    <source>
        <dbReference type="PROSITE" id="PS51141"/>
    </source>
</evidence>
<reference evidence="13" key="1">
    <citation type="submission" date="2025-08" db="UniProtKB">
        <authorList>
            <consortium name="RefSeq"/>
        </authorList>
    </citation>
    <scope>IDENTIFICATION</scope>
</reference>
<evidence type="ECO:0000256" key="6">
    <source>
        <dbReference type="ARBA" id="ARBA00023125"/>
    </source>
</evidence>
<dbReference type="AlphaFoldDB" id="A0AB40CW91"/>
<dbReference type="GO" id="GO:0003677">
    <property type="term" value="F:DNA binding"/>
    <property type="evidence" value="ECO:0007669"/>
    <property type="project" value="UniProtKB-KW"/>
</dbReference>
<evidence type="ECO:0000256" key="9">
    <source>
        <dbReference type="PROSITE-ProRule" id="PRU00470"/>
    </source>
</evidence>
<dbReference type="FunFam" id="4.10.1100.10:FF:000001">
    <property type="entry name" value="Squamosa promoter-binding-like protein 14"/>
    <property type="match status" value="1"/>
</dbReference>
<evidence type="ECO:0000256" key="1">
    <source>
        <dbReference type="ARBA" id="ARBA00004123"/>
    </source>
</evidence>
<keyword evidence="6" id="KW-0238">DNA-binding</keyword>
<evidence type="ECO:0000313" key="13">
    <source>
        <dbReference type="RefSeq" id="XP_039142319.1"/>
    </source>
</evidence>
<evidence type="ECO:0000256" key="10">
    <source>
        <dbReference type="SAM" id="MobiDB-lite"/>
    </source>
</evidence>
<accession>A0AB40CW91</accession>
<comment type="subcellular location">
    <subcellularLocation>
        <location evidence="1">Nucleus</location>
    </subcellularLocation>
</comment>
<keyword evidence="3 9" id="KW-0863">Zinc-finger</keyword>
<sequence>MFLEYEWTNPAAAAAAAMLLFSEENQQVINDHRQVYNHHFGHDLTGDFFCQPTTIPAPPPAPALPTSGLFPMVTSSSSSLHGLALPPAPTRLGLNLGVRTYFSSEEGMMVTGRVSRRRPRMVRCQAEGCGTDLTHAKHYHRRHKVCEFHSKASIVITAGLSQRFCQQCSRFHVLSEFDQGKRSCRKRLAEHNRRRRKSHDLITSPAGEKTPVMVTEKVLFTTSDNKTNDHVLSLPPPPPPLPPQEETNGAPMVLGLGFNSNESGDLMVVPAPAGLSGSSSTGTSPCRFPVQLGDFGEHENHNHFPNWDDGEDGSSIRALFS</sequence>
<gene>
    <name evidence="13" type="primary">LOC120279454</name>
</gene>
<dbReference type="GO" id="GO:0005634">
    <property type="term" value="C:nucleus"/>
    <property type="evidence" value="ECO:0007669"/>
    <property type="project" value="UniProtKB-SubCell"/>
</dbReference>
<dbReference type="PANTHER" id="PTHR31251:SF169">
    <property type="entry name" value="SQUAMOSA PROMOTER-BINDING-LIKE PROTEIN 8"/>
    <property type="match status" value="1"/>
</dbReference>